<dbReference type="AlphaFoldDB" id="A0A370L261"/>
<sequence>MLPDIDRYRHHLDDFALSESQKAELVRTVWSIMESFVDRAFCDHPAQLVIPPRQEFPIRPEKAVQSIRLSDRFTAQADHPHEPKEPSSKGD</sequence>
<name>A0A370L261_9HYPH</name>
<gene>
    <name evidence="2" type="ORF">DWE98_22315</name>
</gene>
<evidence type="ECO:0000313" key="2">
    <source>
        <dbReference type="EMBL" id="RDJ21060.1"/>
    </source>
</evidence>
<comment type="caution">
    <text evidence="2">The sequence shown here is derived from an EMBL/GenBank/DDBJ whole genome shotgun (WGS) entry which is preliminary data.</text>
</comment>
<organism evidence="2 3">
    <name type="scientific">Bosea caraganae</name>
    <dbReference type="NCBI Taxonomy" id="2763117"/>
    <lineage>
        <taxon>Bacteria</taxon>
        <taxon>Pseudomonadati</taxon>
        <taxon>Pseudomonadota</taxon>
        <taxon>Alphaproteobacteria</taxon>
        <taxon>Hyphomicrobiales</taxon>
        <taxon>Boseaceae</taxon>
        <taxon>Bosea</taxon>
    </lineage>
</organism>
<dbReference type="EMBL" id="QQTP01000014">
    <property type="protein sequence ID" value="RDJ21060.1"/>
    <property type="molecule type" value="Genomic_DNA"/>
</dbReference>
<accession>A0A370L261</accession>
<dbReference type="Proteomes" id="UP000255207">
    <property type="component" value="Unassembled WGS sequence"/>
</dbReference>
<protein>
    <submittedName>
        <fullName evidence="2">Uncharacterized protein</fullName>
    </submittedName>
</protein>
<keyword evidence="3" id="KW-1185">Reference proteome</keyword>
<evidence type="ECO:0000313" key="3">
    <source>
        <dbReference type="Proteomes" id="UP000255207"/>
    </source>
</evidence>
<reference evidence="3" key="1">
    <citation type="submission" date="2018-07" db="EMBL/GenBank/DDBJ databases">
        <authorList>
            <person name="Safronova V.I."/>
            <person name="Chirak E.R."/>
            <person name="Sazanova A.L."/>
        </authorList>
    </citation>
    <scope>NUCLEOTIDE SEQUENCE [LARGE SCALE GENOMIC DNA]</scope>
    <source>
        <strain evidence="3">RCAM04685</strain>
    </source>
</reference>
<evidence type="ECO:0000256" key="1">
    <source>
        <dbReference type="SAM" id="MobiDB-lite"/>
    </source>
</evidence>
<proteinExistence type="predicted"/>
<feature type="region of interest" description="Disordered" evidence="1">
    <location>
        <begin position="69"/>
        <end position="91"/>
    </location>
</feature>
<feature type="compositionally biased region" description="Basic and acidic residues" evidence="1">
    <location>
        <begin position="78"/>
        <end position="91"/>
    </location>
</feature>